<dbReference type="Proteomes" id="UP000610303">
    <property type="component" value="Unassembled WGS sequence"/>
</dbReference>
<keyword evidence="1" id="KW-1133">Transmembrane helix</keyword>
<dbReference type="EMBL" id="BMRJ01000001">
    <property type="protein sequence ID" value="GGR20908.1"/>
    <property type="molecule type" value="Genomic_DNA"/>
</dbReference>
<proteinExistence type="predicted"/>
<dbReference type="AlphaFoldDB" id="A0A918CFU9"/>
<accession>A0A918CFU9</accession>
<keyword evidence="1" id="KW-0472">Membrane</keyword>
<reference evidence="2" key="2">
    <citation type="submission" date="2020-09" db="EMBL/GenBank/DDBJ databases">
        <authorList>
            <person name="Sun Q."/>
            <person name="Ohkuma M."/>
        </authorList>
    </citation>
    <scope>NUCLEOTIDE SEQUENCE</scope>
    <source>
        <strain evidence="2">JCM 3346</strain>
    </source>
</reference>
<sequence>MSGRLSLTHQEADPIGGGTAAPLVAVGAGTAVVISIASTFAHREEIVSPFAAALGILLLIAAAVALVTGILPSRGGFASERVWLVVTIATAAAVAEYVSTMGNDAVLYDDYGPITIGVLLLCMAPYASWAALLIAAGLSSGVLAILVAGNAAAAGTSQPVASLVLVGSVAIVALAAAGASYSYSIVGSILRWQREVNREALEQEVADDAGASGSHQGVGGSPRVALVAREVLPFLASVVAAERLSVADVDRARELAEGVQAAMKAGIEATWLDDLADALRSGGAGSGVEMLIDDPSGAAARLSSDQRTALTAIVSWLGGSTRSSEVRVAVVEGAGDGRIEVTAVPAQGPPRHRDLERIVAIARAVGFRTESMISRERTIVELNYPVG</sequence>
<evidence type="ECO:0000256" key="1">
    <source>
        <dbReference type="SAM" id="Phobius"/>
    </source>
</evidence>
<reference evidence="2" key="1">
    <citation type="journal article" date="2014" name="Int. J. Syst. Evol. Microbiol.">
        <title>Complete genome sequence of Corynebacterium casei LMG S-19264T (=DSM 44701T), isolated from a smear-ripened cheese.</title>
        <authorList>
            <consortium name="US DOE Joint Genome Institute (JGI-PGF)"/>
            <person name="Walter F."/>
            <person name="Albersmeier A."/>
            <person name="Kalinowski J."/>
            <person name="Ruckert C."/>
        </authorList>
    </citation>
    <scope>NUCLEOTIDE SEQUENCE</scope>
    <source>
        <strain evidence="2">JCM 3346</strain>
    </source>
</reference>
<gene>
    <name evidence="2" type="ORF">GCM10010196_12860</name>
</gene>
<comment type="caution">
    <text evidence="2">The sequence shown here is derived from an EMBL/GenBank/DDBJ whole genome shotgun (WGS) entry which is preliminary data.</text>
</comment>
<keyword evidence="3" id="KW-1185">Reference proteome</keyword>
<evidence type="ECO:0000313" key="3">
    <source>
        <dbReference type="Proteomes" id="UP000610303"/>
    </source>
</evidence>
<name>A0A918CFU9_AGRME</name>
<keyword evidence="1" id="KW-0812">Transmembrane</keyword>
<feature type="transmembrane region" description="Helical" evidence="1">
    <location>
        <begin position="46"/>
        <end position="70"/>
    </location>
</feature>
<feature type="transmembrane region" description="Helical" evidence="1">
    <location>
        <begin position="126"/>
        <end position="148"/>
    </location>
</feature>
<protein>
    <submittedName>
        <fullName evidence="2">Uncharacterized protein</fullName>
    </submittedName>
</protein>
<evidence type="ECO:0000313" key="2">
    <source>
        <dbReference type="EMBL" id="GGR20908.1"/>
    </source>
</evidence>
<dbReference type="RefSeq" id="WP_189084426.1">
    <property type="nucleotide sequence ID" value="NZ_BMRJ01000001.1"/>
</dbReference>
<feature type="transmembrane region" description="Helical" evidence="1">
    <location>
        <begin position="82"/>
        <end position="99"/>
    </location>
</feature>
<organism evidence="2 3">
    <name type="scientific">Agromyces mediolanus</name>
    <name type="common">Corynebacterium mediolanum</name>
    <dbReference type="NCBI Taxonomy" id="41986"/>
    <lineage>
        <taxon>Bacteria</taxon>
        <taxon>Bacillati</taxon>
        <taxon>Actinomycetota</taxon>
        <taxon>Actinomycetes</taxon>
        <taxon>Micrococcales</taxon>
        <taxon>Microbacteriaceae</taxon>
        <taxon>Agromyces</taxon>
    </lineage>
</organism>
<feature type="transmembrane region" description="Helical" evidence="1">
    <location>
        <begin position="20"/>
        <end position="40"/>
    </location>
</feature>
<feature type="transmembrane region" description="Helical" evidence="1">
    <location>
        <begin position="160"/>
        <end position="183"/>
    </location>
</feature>